<evidence type="ECO:0000256" key="1">
    <source>
        <dbReference type="SAM" id="Coils"/>
    </source>
</evidence>
<dbReference type="AlphaFoldDB" id="A0ABD0LI72"/>
<dbReference type="Gene3D" id="1.20.1050.80">
    <property type="entry name" value="VPS9 domain"/>
    <property type="match status" value="1"/>
</dbReference>
<proteinExistence type="predicted"/>
<feature type="compositionally biased region" description="Polar residues" evidence="2">
    <location>
        <begin position="485"/>
        <end position="513"/>
    </location>
</feature>
<organism evidence="4 5">
    <name type="scientific">Batillaria attramentaria</name>
    <dbReference type="NCBI Taxonomy" id="370345"/>
    <lineage>
        <taxon>Eukaryota</taxon>
        <taxon>Metazoa</taxon>
        <taxon>Spiralia</taxon>
        <taxon>Lophotrochozoa</taxon>
        <taxon>Mollusca</taxon>
        <taxon>Gastropoda</taxon>
        <taxon>Caenogastropoda</taxon>
        <taxon>Sorbeoconcha</taxon>
        <taxon>Cerithioidea</taxon>
        <taxon>Batillariidae</taxon>
        <taxon>Batillaria</taxon>
    </lineage>
</organism>
<dbReference type="PANTHER" id="PTHR23101">
    <property type="entry name" value="RAB GDP/GTP EXCHANGE FACTOR"/>
    <property type="match status" value="1"/>
</dbReference>
<keyword evidence="5" id="KW-1185">Reference proteome</keyword>
<evidence type="ECO:0000313" key="4">
    <source>
        <dbReference type="EMBL" id="KAK7498931.1"/>
    </source>
</evidence>
<dbReference type="SMART" id="SM00167">
    <property type="entry name" value="VPS9"/>
    <property type="match status" value="1"/>
</dbReference>
<protein>
    <recommendedName>
        <fullName evidence="3">VPS9 domain-containing protein</fullName>
    </recommendedName>
</protein>
<comment type="caution">
    <text evidence="4">The sequence shown here is derived from an EMBL/GenBank/DDBJ whole genome shotgun (WGS) entry which is preliminary data.</text>
</comment>
<evidence type="ECO:0000313" key="5">
    <source>
        <dbReference type="Proteomes" id="UP001519460"/>
    </source>
</evidence>
<accession>A0ABD0LI72</accession>
<dbReference type="PANTHER" id="PTHR23101:SF98">
    <property type="entry name" value="VPS9 DOMAIN-CONTAINING PROTEIN 1"/>
    <property type="match status" value="1"/>
</dbReference>
<name>A0ABD0LI72_9CAEN</name>
<feature type="domain" description="VPS9" evidence="3">
    <location>
        <begin position="690"/>
        <end position="851"/>
    </location>
</feature>
<feature type="compositionally biased region" description="Low complexity" evidence="2">
    <location>
        <begin position="592"/>
        <end position="602"/>
    </location>
</feature>
<feature type="compositionally biased region" description="Polar residues" evidence="2">
    <location>
        <begin position="389"/>
        <end position="411"/>
    </location>
</feature>
<gene>
    <name evidence="4" type="ORF">BaRGS_00009740</name>
</gene>
<dbReference type="InterPro" id="IPR003123">
    <property type="entry name" value="VPS9"/>
</dbReference>
<sequence>MEQALASVMKNIGDALRLDNDSNDKEAYVKYLDCILCITSNLLQTVRDKGGDVVVTKEVTKQVKLAQQCVDRVVVLIDKIGSSQKPTAMVLPVQDRRTPTKPKLFISVPPWPPEPATNTFSRPKGKSPMEIAYHQNQLLMAAYRARMARMNKRAPGAANLSLTIQRKMAENLALARKQEMALAKKMQERQERLEEQAAKRFSTPIGMSEEEQEQRQIYKKILEYEQDAKWLQTWRTKLDANPEEPEPICQLIQEILRCRDHPLTVLLKQYQYKIYEKIYPLVCNKKQLLAAITVPLPESLWPPELCNGNSGRQDDHSATSGILSSGYFSSISGGSVDADSEKNESKAPAEFSSGHVKCSTTSSSGERDDNVDVDESPEAGEINDAGNEGVSSPSEGAGDSNNSQEVDSNAEGSAVTAEEAESSPGYAEETASNEDQESIPRTGSNASHDSFSNPDDNTPDECESNDTKEDAEPSHEVEGSPEDLSVSQSESKASNSEKTGLSQNTCDNTSDVASENAREGDKNQNADNSSSITGPDRAGPVSYTQQTKSDVSAAIAKGQKLQERLKDEQNTAARVLRQASSASSLRDAGPDSLVSRSSSSGSVQDFPSLPSVSEDQAEIQRMSREAYQRHLKNIATDVHQYMEKMLILFTIAYEQLDSPLGRDQCYASLEETFFKPLWKFLLMLFRLANYKDELAFACKMTQRANTTPMEMGVTRRLCLIPTGDDAAAKRSHPQPYQKAIEELVRIKDHYTMLSKLECVVKVMKLILDGIKDFYLSQGYTTADVPSVGADDLLPVVSYVVMKTNLPQLVSECHAMAEFIHEGYIMGQEGYCLTTLETAVSYIVSSDLLTPCSPT</sequence>
<evidence type="ECO:0000259" key="3">
    <source>
        <dbReference type="PROSITE" id="PS51205"/>
    </source>
</evidence>
<dbReference type="Pfam" id="PF02204">
    <property type="entry name" value="VPS9"/>
    <property type="match status" value="1"/>
</dbReference>
<evidence type="ECO:0000256" key="2">
    <source>
        <dbReference type="SAM" id="MobiDB-lite"/>
    </source>
</evidence>
<reference evidence="4 5" key="1">
    <citation type="journal article" date="2023" name="Sci. Data">
        <title>Genome assembly of the Korean intertidal mud-creeper Batillaria attramentaria.</title>
        <authorList>
            <person name="Patra A.K."/>
            <person name="Ho P.T."/>
            <person name="Jun S."/>
            <person name="Lee S.J."/>
            <person name="Kim Y."/>
            <person name="Won Y.J."/>
        </authorList>
    </citation>
    <scope>NUCLEOTIDE SEQUENCE [LARGE SCALE GENOMIC DNA]</scope>
    <source>
        <strain evidence="4">Wonlab-2016</strain>
    </source>
</reference>
<dbReference type="PROSITE" id="PS51205">
    <property type="entry name" value="VPS9"/>
    <property type="match status" value="1"/>
</dbReference>
<dbReference type="Proteomes" id="UP001519460">
    <property type="component" value="Unassembled WGS sequence"/>
</dbReference>
<keyword evidence="1" id="KW-0175">Coiled coil</keyword>
<dbReference type="InterPro" id="IPR037191">
    <property type="entry name" value="VPS9_dom_sf"/>
</dbReference>
<dbReference type="SUPFAM" id="SSF109993">
    <property type="entry name" value="VPS9 domain"/>
    <property type="match status" value="1"/>
</dbReference>
<dbReference type="EMBL" id="JACVVK020000047">
    <property type="protein sequence ID" value="KAK7498931.1"/>
    <property type="molecule type" value="Genomic_DNA"/>
</dbReference>
<feature type="compositionally biased region" description="Polar residues" evidence="2">
    <location>
        <begin position="439"/>
        <end position="456"/>
    </location>
</feature>
<feature type="coiled-coil region" evidence="1">
    <location>
        <begin position="176"/>
        <end position="227"/>
    </location>
</feature>
<feature type="region of interest" description="Disordered" evidence="2">
    <location>
        <begin position="333"/>
        <end position="550"/>
    </location>
</feature>
<dbReference type="InterPro" id="IPR045046">
    <property type="entry name" value="Vps9-like"/>
</dbReference>
<feature type="region of interest" description="Disordered" evidence="2">
    <location>
        <begin position="104"/>
        <end position="126"/>
    </location>
</feature>
<feature type="region of interest" description="Disordered" evidence="2">
    <location>
        <begin position="573"/>
        <end position="621"/>
    </location>
</feature>
<feature type="compositionally biased region" description="Basic and acidic residues" evidence="2">
    <location>
        <begin position="465"/>
        <end position="478"/>
    </location>
</feature>